<reference evidence="14" key="1">
    <citation type="submission" date="2022-11" db="UniProtKB">
        <authorList>
            <consortium name="WormBaseParasite"/>
        </authorList>
    </citation>
    <scope>IDENTIFICATION</scope>
</reference>
<feature type="domain" description="Cation efflux protein transmembrane" evidence="11">
    <location>
        <begin position="81"/>
        <end position="316"/>
    </location>
</feature>
<evidence type="ECO:0000256" key="3">
    <source>
        <dbReference type="ARBA" id="ARBA00022448"/>
    </source>
</evidence>
<keyword evidence="5" id="KW-0862">Zinc</keyword>
<feature type="transmembrane region" description="Helical" evidence="10">
    <location>
        <begin position="291"/>
        <end position="312"/>
    </location>
</feature>
<dbReference type="Gene3D" id="1.20.1510.10">
    <property type="entry name" value="Cation efflux protein transmembrane domain"/>
    <property type="match status" value="1"/>
</dbReference>
<dbReference type="InterPro" id="IPR036837">
    <property type="entry name" value="Cation_efflux_CTD_sf"/>
</dbReference>
<evidence type="ECO:0000256" key="4">
    <source>
        <dbReference type="ARBA" id="ARBA00022692"/>
    </source>
</evidence>
<feature type="transmembrane region" description="Helical" evidence="10">
    <location>
        <begin position="80"/>
        <end position="100"/>
    </location>
</feature>
<evidence type="ECO:0000313" key="13">
    <source>
        <dbReference type="Proteomes" id="UP000887566"/>
    </source>
</evidence>
<evidence type="ECO:0000313" key="14">
    <source>
        <dbReference type="WBParaSite" id="PSAMB.scaffold3499size18038.g21685.t1"/>
    </source>
</evidence>
<evidence type="ECO:0000256" key="5">
    <source>
        <dbReference type="ARBA" id="ARBA00022906"/>
    </source>
</evidence>
<dbReference type="Pfam" id="PF01545">
    <property type="entry name" value="Cation_efflux"/>
    <property type="match status" value="1"/>
</dbReference>
<evidence type="ECO:0000256" key="7">
    <source>
        <dbReference type="ARBA" id="ARBA00023065"/>
    </source>
</evidence>
<comment type="subcellular location">
    <subcellularLocation>
        <location evidence="1">Membrane</location>
        <topology evidence="1">Multi-pass membrane protein</topology>
    </subcellularLocation>
</comment>
<keyword evidence="5" id="KW-0864">Zinc transport</keyword>
<keyword evidence="7" id="KW-0406">Ion transport</keyword>
<name>A0A914WAX4_9BILA</name>
<evidence type="ECO:0000256" key="8">
    <source>
        <dbReference type="ARBA" id="ARBA00023136"/>
    </source>
</evidence>
<evidence type="ECO:0000256" key="10">
    <source>
        <dbReference type="SAM" id="Phobius"/>
    </source>
</evidence>
<dbReference type="SUPFAM" id="SSF161111">
    <property type="entry name" value="Cation efflux protein transmembrane domain-like"/>
    <property type="match status" value="1"/>
</dbReference>
<dbReference type="SUPFAM" id="SSF160240">
    <property type="entry name" value="Cation efflux protein cytoplasmic domain-like"/>
    <property type="match status" value="1"/>
</dbReference>
<dbReference type="InterPro" id="IPR058533">
    <property type="entry name" value="Cation_efflux_TM"/>
</dbReference>
<proteinExistence type="inferred from homology"/>
<feature type="transmembrane region" description="Helical" evidence="10">
    <location>
        <begin position="147"/>
        <end position="164"/>
    </location>
</feature>
<keyword evidence="6 10" id="KW-1133">Transmembrane helix</keyword>
<keyword evidence="8 10" id="KW-0472">Membrane</keyword>
<dbReference type="PANTHER" id="PTHR11562">
    <property type="entry name" value="CATION EFFLUX PROTEIN/ ZINC TRANSPORTER"/>
    <property type="match status" value="1"/>
</dbReference>
<dbReference type="GO" id="GO:0005886">
    <property type="term" value="C:plasma membrane"/>
    <property type="evidence" value="ECO:0007669"/>
    <property type="project" value="TreeGrafter"/>
</dbReference>
<dbReference type="InterPro" id="IPR027470">
    <property type="entry name" value="Cation_efflux_CTD"/>
</dbReference>
<dbReference type="InterPro" id="IPR050681">
    <property type="entry name" value="CDF/SLC30A"/>
</dbReference>
<dbReference type="PANTHER" id="PTHR11562:SF17">
    <property type="entry name" value="RE54080P-RELATED"/>
    <property type="match status" value="1"/>
</dbReference>
<evidence type="ECO:0000259" key="11">
    <source>
        <dbReference type="Pfam" id="PF01545"/>
    </source>
</evidence>
<dbReference type="Pfam" id="PF16916">
    <property type="entry name" value="ZT_dimer"/>
    <property type="match status" value="1"/>
</dbReference>
<feature type="transmembrane region" description="Helical" evidence="10">
    <location>
        <begin position="184"/>
        <end position="207"/>
    </location>
</feature>
<dbReference type="InterPro" id="IPR027469">
    <property type="entry name" value="Cation_efflux_TMD_sf"/>
</dbReference>
<organism evidence="13 14">
    <name type="scientific">Plectus sambesii</name>
    <dbReference type="NCBI Taxonomy" id="2011161"/>
    <lineage>
        <taxon>Eukaryota</taxon>
        <taxon>Metazoa</taxon>
        <taxon>Ecdysozoa</taxon>
        <taxon>Nematoda</taxon>
        <taxon>Chromadorea</taxon>
        <taxon>Plectida</taxon>
        <taxon>Plectina</taxon>
        <taxon>Plectoidea</taxon>
        <taxon>Plectidae</taxon>
        <taxon>Plectus</taxon>
    </lineage>
</organism>
<accession>A0A914WAX4</accession>
<evidence type="ECO:0000256" key="1">
    <source>
        <dbReference type="ARBA" id="ARBA00004141"/>
    </source>
</evidence>
<feature type="transmembrane region" description="Helical" evidence="10">
    <location>
        <begin position="261"/>
        <end position="285"/>
    </location>
</feature>
<keyword evidence="4 10" id="KW-0812">Transmembrane</keyword>
<dbReference type="Proteomes" id="UP000887566">
    <property type="component" value="Unplaced"/>
</dbReference>
<feature type="transmembrane region" description="Helical" evidence="10">
    <location>
        <begin position="106"/>
        <end position="127"/>
    </location>
</feature>
<keyword evidence="13" id="KW-1185">Reference proteome</keyword>
<dbReference type="GO" id="GO:0005385">
    <property type="term" value="F:zinc ion transmembrane transporter activity"/>
    <property type="evidence" value="ECO:0007669"/>
    <property type="project" value="TreeGrafter"/>
</dbReference>
<evidence type="ECO:0000256" key="9">
    <source>
        <dbReference type="SAM" id="MobiDB-lite"/>
    </source>
</evidence>
<feature type="domain" description="Cation efflux protein cytoplasmic" evidence="12">
    <location>
        <begin position="321"/>
        <end position="394"/>
    </location>
</feature>
<evidence type="ECO:0000256" key="2">
    <source>
        <dbReference type="ARBA" id="ARBA00008873"/>
    </source>
</evidence>
<protein>
    <submittedName>
        <fullName evidence="14">Solute carrier family 30 member 8</fullName>
    </submittedName>
</protein>
<sequence>MDEDDTAVIIAEDAGINSDRLAATSNYGSVDLRPSMTARPSPSPAISNTTISLSDVEPLGRPIYEKPTEIFEIAHLRSRLTAVASLTMVVFGASFFGALWASSIALVVHSFVWLGLFAKLVFIIFLVQVRSSQASRLVTYRTKKWDLFLCAMSILIVTFGLGGAEYQAIEDLLFEDRQVIRSHIMLIVAIFEFVAALIITLLAYPFLRGAKRNKVPLHESHFSRSDRKRKSQTTASPFAKEKGLILKRTLSHIAPANQQCLLILLLIQSFVAVLGSLLLCIFPFIHGLDTLLGVVFAPLVVAIVVSVTKNVLDVLVEGVLKGLDVGEISERLTEIDGILGVRKLRIWSLSMEKVSVSVTLSIDHFVRARKIRDEATDLLLQVYGIDRLVINVEQEGQPSEPFERGGGGRYSSTIVVR</sequence>
<comment type="similarity">
    <text evidence="2">Belongs to the cation diffusion facilitator (CDF) transporter (TC 2.A.4) family. SLC30A subfamily.</text>
</comment>
<dbReference type="WBParaSite" id="PSAMB.scaffold3499size18038.g21685.t1">
    <property type="protein sequence ID" value="PSAMB.scaffold3499size18038.g21685.t1"/>
    <property type="gene ID" value="PSAMB.scaffold3499size18038.g21685"/>
</dbReference>
<evidence type="ECO:0000259" key="12">
    <source>
        <dbReference type="Pfam" id="PF16916"/>
    </source>
</evidence>
<feature type="region of interest" description="Disordered" evidence="9">
    <location>
        <begin position="398"/>
        <end position="417"/>
    </location>
</feature>
<keyword evidence="3" id="KW-0813">Transport</keyword>
<evidence type="ECO:0000256" key="6">
    <source>
        <dbReference type="ARBA" id="ARBA00022989"/>
    </source>
</evidence>
<dbReference type="AlphaFoldDB" id="A0A914WAX4"/>